<keyword evidence="2" id="KW-1185">Reference proteome</keyword>
<gene>
    <name evidence="1" type="ORF">F8A88_08590</name>
</gene>
<sequence>MSVQRVRERPERLRTLPDNGRYVWLRLVDAAGEYGQAAVAEAGDCLEVHLEMTRWGPRAMRSLQRDMGWLHAEARRLGKARILGIKGVSGESCLGTENGSGRCSPDGPDNSVDGLDVDRTWVRFTARLGFRDHGLVHTAVLPVPSAESSPV</sequence>
<proteinExistence type="predicted"/>
<comment type="caution">
    <text evidence="1">The sequence shown here is derived from an EMBL/GenBank/DDBJ whole genome shotgun (WGS) entry which is preliminary data.</text>
</comment>
<organism evidence="1 2">
    <name type="scientific">Pseudodesulfovibrio senegalensis</name>
    <dbReference type="NCBI Taxonomy" id="1721087"/>
    <lineage>
        <taxon>Bacteria</taxon>
        <taxon>Pseudomonadati</taxon>
        <taxon>Thermodesulfobacteriota</taxon>
        <taxon>Desulfovibrionia</taxon>
        <taxon>Desulfovibrionales</taxon>
        <taxon>Desulfovibrionaceae</taxon>
    </lineage>
</organism>
<accession>A0A6N6N1X0</accession>
<evidence type="ECO:0000313" key="1">
    <source>
        <dbReference type="EMBL" id="KAB1441648.1"/>
    </source>
</evidence>
<name>A0A6N6N1X0_9BACT</name>
<evidence type="ECO:0000313" key="2">
    <source>
        <dbReference type="Proteomes" id="UP000438699"/>
    </source>
</evidence>
<dbReference type="EMBL" id="WAIE01000003">
    <property type="protein sequence ID" value="KAB1441648.1"/>
    <property type="molecule type" value="Genomic_DNA"/>
</dbReference>
<dbReference type="Proteomes" id="UP000438699">
    <property type="component" value="Unassembled WGS sequence"/>
</dbReference>
<protein>
    <submittedName>
        <fullName evidence="1">Uncharacterized protein</fullName>
    </submittedName>
</protein>
<reference evidence="1 2" key="1">
    <citation type="journal article" date="2017" name="Int. J. Syst. Evol. Microbiol.">
        <title>Desulfovibrio senegalensis sp. nov., a mesophilic sulfate reducer isolated from marine sediment.</title>
        <authorList>
            <person name="Thioye A."/>
            <person name="Gam Z.B.A."/>
            <person name="Mbengue M."/>
            <person name="Cayol J.L."/>
            <person name="Joseph-Bartoli M."/>
            <person name="Toure-Kane C."/>
            <person name="Labat M."/>
        </authorList>
    </citation>
    <scope>NUCLEOTIDE SEQUENCE [LARGE SCALE GENOMIC DNA]</scope>
    <source>
        <strain evidence="1 2">DSM 101509</strain>
    </source>
</reference>
<dbReference type="AlphaFoldDB" id="A0A6N6N1X0"/>
<dbReference type="OrthoDB" id="5460256at2"/>
<dbReference type="RefSeq" id="WP_151150741.1">
    <property type="nucleotide sequence ID" value="NZ_WAIE01000003.1"/>
</dbReference>